<dbReference type="PANTHER" id="PTHR33627">
    <property type="entry name" value="TRANSPOSASE"/>
    <property type="match status" value="1"/>
</dbReference>
<dbReference type="Pfam" id="PF13546">
    <property type="entry name" value="DDE_5"/>
    <property type="match status" value="1"/>
</dbReference>
<organism evidence="2 3">
    <name type="scientific">Paractinoplanes hotanensis</name>
    <dbReference type="NCBI Taxonomy" id="2906497"/>
    <lineage>
        <taxon>Bacteria</taxon>
        <taxon>Bacillati</taxon>
        <taxon>Actinomycetota</taxon>
        <taxon>Actinomycetes</taxon>
        <taxon>Micromonosporales</taxon>
        <taxon>Micromonosporaceae</taxon>
        <taxon>Paractinoplanes</taxon>
    </lineage>
</organism>
<keyword evidence="3" id="KW-1185">Reference proteome</keyword>
<dbReference type="Proteomes" id="UP001523216">
    <property type="component" value="Unassembled WGS sequence"/>
</dbReference>
<accession>A0ABT0YGN2</accession>
<sequence length="418" mass="47240">MVDVQELLRLDGELIEFVEDVFSSLRRKGWQERSHCYLTGLMLEGRRKSVEPMAARLNESNDQSLQHFLANTPWDPVPVRARLARKMHKAINPTAWVADDTGFTKDGRLSPCVARQYTGTAGKITNCQVATTLHLASDEASVPIDWRLFMPESWDPDSGKASLDVRQRRAVCGIPDDEQHRPKWQLALECVDEALSWGVPAPSVMAADAGYGDAAAFRHGLTERDIPYAVQISVTLSVLPATATRTTPAYCGRGPRPKPRYEHDPVSVKEHLIALGRRQARRITWRAGSRQQDGKRRLMSGRFVFARVRQADAGTRSIYKGQDWPECWLIAEWPPGAPEPTRYWLSTLPATTRRADLIRAAKQRWRIEHDYRELKTGLGLTHYEGRKWAGWHHHVTLVAAAHGFLTLQRLNPKAAVPE</sequence>
<dbReference type="EMBL" id="JAMQOL010000120">
    <property type="protein sequence ID" value="MCM4085224.1"/>
    <property type="molecule type" value="Genomic_DNA"/>
</dbReference>
<evidence type="ECO:0000313" key="3">
    <source>
        <dbReference type="Proteomes" id="UP001523216"/>
    </source>
</evidence>
<gene>
    <name evidence="2" type="ORF">LXN57_47655</name>
</gene>
<dbReference type="PANTHER" id="PTHR33627:SF1">
    <property type="entry name" value="TRANSPOSASE"/>
    <property type="match status" value="1"/>
</dbReference>
<reference evidence="2 3" key="1">
    <citation type="submission" date="2022-06" db="EMBL/GenBank/DDBJ databases">
        <title>Actinoplanes abujensis sp. nov., isolated from Nigerian arid soil.</title>
        <authorList>
            <person name="Ding P."/>
        </authorList>
    </citation>
    <scope>NUCLEOTIDE SEQUENCE [LARGE SCALE GENOMIC DNA]</scope>
    <source>
        <strain evidence="3">TRM88002</strain>
    </source>
</reference>
<comment type="caution">
    <text evidence="2">The sequence shown here is derived from an EMBL/GenBank/DDBJ whole genome shotgun (WGS) entry which is preliminary data.</text>
</comment>
<dbReference type="InterPro" id="IPR012337">
    <property type="entry name" value="RNaseH-like_sf"/>
</dbReference>
<dbReference type="SUPFAM" id="SSF53098">
    <property type="entry name" value="Ribonuclease H-like"/>
    <property type="match status" value="1"/>
</dbReference>
<dbReference type="NCBIfam" id="NF033540">
    <property type="entry name" value="transpos_IS701"/>
    <property type="match status" value="1"/>
</dbReference>
<protein>
    <submittedName>
        <fullName evidence="2">IS701 family transposase</fullName>
    </submittedName>
</protein>
<dbReference type="InterPro" id="IPR039365">
    <property type="entry name" value="IS701-like"/>
</dbReference>
<evidence type="ECO:0000313" key="2">
    <source>
        <dbReference type="EMBL" id="MCM4085224.1"/>
    </source>
</evidence>
<name>A0ABT0YGN2_9ACTN</name>
<dbReference type="InterPro" id="IPR038721">
    <property type="entry name" value="IS701-like_DDE_dom"/>
</dbReference>
<evidence type="ECO:0000259" key="1">
    <source>
        <dbReference type="Pfam" id="PF13546"/>
    </source>
</evidence>
<proteinExistence type="predicted"/>
<feature type="domain" description="Transposase IS701-like DDE" evidence="1">
    <location>
        <begin position="21"/>
        <end position="291"/>
    </location>
</feature>